<evidence type="ECO:0008006" key="5">
    <source>
        <dbReference type="Google" id="ProtNLM"/>
    </source>
</evidence>
<evidence type="ECO:0000256" key="2">
    <source>
        <dbReference type="ARBA" id="ARBA00023002"/>
    </source>
</evidence>
<organism evidence="3 4">
    <name type="scientific">Ilex paraguariensis</name>
    <name type="common">yerba mate</name>
    <dbReference type="NCBI Taxonomy" id="185542"/>
    <lineage>
        <taxon>Eukaryota</taxon>
        <taxon>Viridiplantae</taxon>
        <taxon>Streptophyta</taxon>
        <taxon>Embryophyta</taxon>
        <taxon>Tracheophyta</taxon>
        <taxon>Spermatophyta</taxon>
        <taxon>Magnoliopsida</taxon>
        <taxon>eudicotyledons</taxon>
        <taxon>Gunneridae</taxon>
        <taxon>Pentapetalae</taxon>
        <taxon>asterids</taxon>
        <taxon>campanulids</taxon>
        <taxon>Aquifoliales</taxon>
        <taxon>Aquifoliaceae</taxon>
        <taxon>Ilex</taxon>
    </lineage>
</organism>
<dbReference type="SUPFAM" id="SSF51735">
    <property type="entry name" value="NAD(P)-binding Rossmann-fold domains"/>
    <property type="match status" value="1"/>
</dbReference>
<dbReference type="PANTHER" id="PTHR10366:SF796">
    <property type="entry name" value="DIHYDROFLAVONOL-4-REDUCTASE-LIKE"/>
    <property type="match status" value="1"/>
</dbReference>
<keyword evidence="2" id="KW-0560">Oxidoreductase</keyword>
<dbReference type="Gene3D" id="3.40.50.720">
    <property type="entry name" value="NAD(P)-binding Rossmann-like Domain"/>
    <property type="match status" value="1"/>
</dbReference>
<accession>A0ABC8TCY5</accession>
<sequence length="246" mass="26985">MDPDIQYKNTSEAAVAGVRSLVGSCIRSGTVKKLVYTASVVAASPLKDDGTGFKDSMDESCWSPLHPSFAYSNDGLTGYVHSKTLAEKEVLSYNGRGIMVATLACGLVGGGTILSTMPESMGVLISQIAKKEGRYQTLRFLEELIGKVPILHIEDVSEAHIFCMEDSSINGRFLCASTYLSSAEIASYCRQYYPEIDMAEEFIEDSRREISWGSTKLQEMGFKYKYDIKGILDGSLECARKLDGFP</sequence>
<evidence type="ECO:0000256" key="1">
    <source>
        <dbReference type="ARBA" id="ARBA00022857"/>
    </source>
</evidence>
<protein>
    <recommendedName>
        <fullName evidence="5">Anthocyanidin reductase</fullName>
    </recommendedName>
</protein>
<dbReference type="AlphaFoldDB" id="A0ABC8TCY5"/>
<reference evidence="3 4" key="1">
    <citation type="submission" date="2024-02" db="EMBL/GenBank/DDBJ databases">
        <authorList>
            <person name="Vignale AGUSTIN F."/>
            <person name="Sosa J E."/>
            <person name="Modenutti C."/>
        </authorList>
    </citation>
    <scope>NUCLEOTIDE SEQUENCE [LARGE SCALE GENOMIC DNA]</scope>
</reference>
<name>A0ABC8TCY5_9AQUA</name>
<dbReference type="PANTHER" id="PTHR10366">
    <property type="entry name" value="NAD DEPENDENT EPIMERASE/DEHYDRATASE"/>
    <property type="match status" value="1"/>
</dbReference>
<proteinExistence type="predicted"/>
<dbReference type="GO" id="GO:0016491">
    <property type="term" value="F:oxidoreductase activity"/>
    <property type="evidence" value="ECO:0007669"/>
    <property type="project" value="UniProtKB-KW"/>
</dbReference>
<dbReference type="EMBL" id="CAUOFW020004458">
    <property type="protein sequence ID" value="CAK9165796.1"/>
    <property type="molecule type" value="Genomic_DNA"/>
</dbReference>
<gene>
    <name evidence="3" type="ORF">ILEXP_LOCUS34966</name>
</gene>
<comment type="caution">
    <text evidence="3">The sequence shown here is derived from an EMBL/GenBank/DDBJ whole genome shotgun (WGS) entry which is preliminary data.</text>
</comment>
<evidence type="ECO:0000313" key="3">
    <source>
        <dbReference type="EMBL" id="CAK9165796.1"/>
    </source>
</evidence>
<keyword evidence="4" id="KW-1185">Reference proteome</keyword>
<evidence type="ECO:0000313" key="4">
    <source>
        <dbReference type="Proteomes" id="UP001642360"/>
    </source>
</evidence>
<dbReference type="InterPro" id="IPR036291">
    <property type="entry name" value="NAD(P)-bd_dom_sf"/>
</dbReference>
<keyword evidence="1" id="KW-0521">NADP</keyword>
<dbReference type="InterPro" id="IPR050425">
    <property type="entry name" value="NAD(P)_dehydrat-like"/>
</dbReference>
<dbReference type="Proteomes" id="UP001642360">
    <property type="component" value="Unassembled WGS sequence"/>
</dbReference>